<accession>A0A846YUR2</accession>
<sequence length="213" mass="22299">MTRTLPRVLPSPPGKPVPPPETTALLGAFARDLAAGRPWTREAARFFADLFDELADTWDTGQATGRDDPLRDALTRGAPVPDGPCLELGSGTGAHTGLLTTAFPAVISLDLSEQMLRRAAGRSPARVRADAAALPIADATVTAVVAIDMLLFADEIARVLAPGGVLIWINQLGTDGPLHLPAATVTAALPGHWHTTEAEAGWGTWAILRSTGH</sequence>
<proteinExistence type="predicted"/>
<dbReference type="CDD" id="cd02440">
    <property type="entry name" value="AdoMet_MTases"/>
    <property type="match status" value="1"/>
</dbReference>
<organism evidence="2 3">
    <name type="scientific">Actinomadura latina</name>
    <dbReference type="NCBI Taxonomy" id="163603"/>
    <lineage>
        <taxon>Bacteria</taxon>
        <taxon>Bacillati</taxon>
        <taxon>Actinomycetota</taxon>
        <taxon>Actinomycetes</taxon>
        <taxon>Streptosporangiales</taxon>
        <taxon>Thermomonosporaceae</taxon>
        <taxon>Actinomadura</taxon>
    </lineage>
</organism>
<evidence type="ECO:0000313" key="2">
    <source>
        <dbReference type="EMBL" id="NKZ02354.1"/>
    </source>
</evidence>
<dbReference type="AlphaFoldDB" id="A0A846YUR2"/>
<dbReference type="Pfam" id="PF08241">
    <property type="entry name" value="Methyltransf_11"/>
    <property type="match status" value="1"/>
</dbReference>
<dbReference type="Gene3D" id="3.40.50.150">
    <property type="entry name" value="Vaccinia Virus protein VP39"/>
    <property type="match status" value="1"/>
</dbReference>
<dbReference type="GO" id="GO:0032259">
    <property type="term" value="P:methylation"/>
    <property type="evidence" value="ECO:0007669"/>
    <property type="project" value="UniProtKB-KW"/>
</dbReference>
<keyword evidence="2" id="KW-0489">Methyltransferase</keyword>
<gene>
    <name evidence="2" type="ORF">HGB48_01045</name>
</gene>
<dbReference type="Proteomes" id="UP000579250">
    <property type="component" value="Unassembled WGS sequence"/>
</dbReference>
<dbReference type="InterPro" id="IPR029063">
    <property type="entry name" value="SAM-dependent_MTases_sf"/>
</dbReference>
<dbReference type="PANTHER" id="PTHR42912">
    <property type="entry name" value="METHYLTRANSFERASE"/>
    <property type="match status" value="1"/>
</dbReference>
<dbReference type="InterPro" id="IPR013216">
    <property type="entry name" value="Methyltransf_11"/>
</dbReference>
<keyword evidence="2" id="KW-0808">Transferase</keyword>
<dbReference type="GO" id="GO:0008757">
    <property type="term" value="F:S-adenosylmethionine-dependent methyltransferase activity"/>
    <property type="evidence" value="ECO:0007669"/>
    <property type="project" value="InterPro"/>
</dbReference>
<dbReference type="RefSeq" id="WP_168444520.1">
    <property type="nucleotide sequence ID" value="NZ_JAAXPI010000001.1"/>
</dbReference>
<name>A0A846YUR2_9ACTN</name>
<evidence type="ECO:0000259" key="1">
    <source>
        <dbReference type="Pfam" id="PF08241"/>
    </source>
</evidence>
<dbReference type="InterPro" id="IPR050508">
    <property type="entry name" value="Methyltransf_Superfamily"/>
</dbReference>
<dbReference type="SUPFAM" id="SSF53335">
    <property type="entry name" value="S-adenosyl-L-methionine-dependent methyltransferases"/>
    <property type="match status" value="1"/>
</dbReference>
<comment type="caution">
    <text evidence="2">The sequence shown here is derived from an EMBL/GenBank/DDBJ whole genome shotgun (WGS) entry which is preliminary data.</text>
</comment>
<evidence type="ECO:0000313" key="3">
    <source>
        <dbReference type="Proteomes" id="UP000579250"/>
    </source>
</evidence>
<protein>
    <submittedName>
        <fullName evidence="2">Class I SAM-dependent methyltransferase</fullName>
    </submittedName>
</protein>
<keyword evidence="3" id="KW-1185">Reference proteome</keyword>
<feature type="domain" description="Methyltransferase type 11" evidence="1">
    <location>
        <begin position="86"/>
        <end position="167"/>
    </location>
</feature>
<dbReference type="EMBL" id="JAAXPI010000001">
    <property type="protein sequence ID" value="NKZ02354.1"/>
    <property type="molecule type" value="Genomic_DNA"/>
</dbReference>
<reference evidence="2 3" key="1">
    <citation type="submission" date="2020-04" db="EMBL/GenBank/DDBJ databases">
        <title>MicrobeNet Type strains.</title>
        <authorList>
            <person name="Nicholson A.C."/>
        </authorList>
    </citation>
    <scope>NUCLEOTIDE SEQUENCE [LARGE SCALE GENOMIC DNA]</scope>
    <source>
        <strain evidence="2 3">ATCC BAA-277</strain>
    </source>
</reference>